<sequence length="589" mass="63737">MKCSYFVFLYSLCVVNAIDPLVFKGSKVFNSKTGQQFYFKGLAYQPKQGVTFSPQDPLADEVGCKRDIELFKDLGINSIRVYEVDSTKNHDVCMKALADAGIYVILDLPTPLYSISRENPSWDIYLLNKYKMKVDAFYKYSNVAGFIAGNEVTNTVDTTPASAFVKASLRDIKSYMKSKNINLPVGYADNDDELIRDSLIKYFNCGDEPLAIADFYGVNTYRWCGNNNYSNSGYGNMIAPFSNYSVPYLLTEYGCNTITPRIFSEVASIYGSDMENLTSGGFLFEYSEEPNNYGLVKVSFGSSNVEKLSDYDTFKKQVSNVDPKGTSLKDYNPSLKNSQCPPVTSSWKVNDVLPPSPNIDVCNCLSESFSCSLPAQFDPSNAVQSKALGDTLSFICGTVDCSDVSTDTAKGVYGKYSGCTSIQKSNYILSTYYSSNNNDSSYCSVKGLGFDLIINSNAKKTVTCNSTGDGTVNSDPISSLGLDGSSNGNDPSSSTSPSSSSYITPTGSKTSEQSMSSVSSQSRSVISSTSSHTGSSMASNQNNTSVVTSQSQTGSKVSSSLSSTSGVDINTSNMSVIFTFISLLAFLSL</sequence>
<evidence type="ECO:0000256" key="5">
    <source>
        <dbReference type="ARBA" id="ARBA00022729"/>
    </source>
</evidence>
<dbReference type="InterPro" id="IPR012946">
    <property type="entry name" value="X8"/>
</dbReference>
<keyword evidence="4 10" id="KW-0336">GPI-anchor</keyword>
<evidence type="ECO:0000313" key="14">
    <source>
        <dbReference type="Proteomes" id="UP000187455"/>
    </source>
</evidence>
<keyword evidence="8" id="KW-0325">Glycoprotein</keyword>
<evidence type="ECO:0000256" key="1">
    <source>
        <dbReference type="ARBA" id="ARBA00004196"/>
    </source>
</evidence>
<dbReference type="GO" id="GO:0031505">
    <property type="term" value="P:fungal-type cell wall organization"/>
    <property type="evidence" value="ECO:0007669"/>
    <property type="project" value="TreeGrafter"/>
</dbReference>
<dbReference type="GO" id="GO:0042124">
    <property type="term" value="F:1,3-beta-glucanosyltransferase activity"/>
    <property type="evidence" value="ECO:0007669"/>
    <property type="project" value="TreeGrafter"/>
</dbReference>
<keyword evidence="9 10" id="KW-0449">Lipoprotein</keyword>
<keyword evidence="6 10" id="KW-0472">Membrane</keyword>
<dbReference type="AlphaFoldDB" id="A0A1R0H1C8"/>
<keyword evidence="5 10" id="KW-0732">Signal</keyword>
<dbReference type="GO" id="GO:0098552">
    <property type="term" value="C:side of membrane"/>
    <property type="evidence" value="ECO:0007669"/>
    <property type="project" value="UniProtKB-KW"/>
</dbReference>
<feature type="region of interest" description="Disordered" evidence="11">
    <location>
        <begin position="475"/>
        <end position="565"/>
    </location>
</feature>
<evidence type="ECO:0000259" key="12">
    <source>
        <dbReference type="SMART" id="SM00768"/>
    </source>
</evidence>
<dbReference type="Gene3D" id="1.20.58.1040">
    <property type="match status" value="1"/>
</dbReference>
<comment type="function">
    <text evidence="10">Splits internally a 1,3-beta-glucan molecule and transfers the newly generated reducing end (the donor) to the non-reducing end of another 1,3-beta-glucan molecule (the acceptor) forming a 1,3-beta linkage, resulting in the elongation of 1,3-beta-glucan chains in the cell wall.</text>
</comment>
<evidence type="ECO:0000256" key="4">
    <source>
        <dbReference type="ARBA" id="ARBA00022622"/>
    </source>
</evidence>
<comment type="caution">
    <text evidence="13">The sequence shown here is derived from an EMBL/GenBank/DDBJ whole genome shotgun (WGS) entry which is preliminary data.</text>
</comment>
<feature type="chain" id="PRO_5011829299" description="1,3-beta-glucanosyltransferase" evidence="10">
    <location>
        <begin position="18"/>
        <end position="589"/>
    </location>
</feature>
<name>A0A1R0H1C8_9FUNG</name>
<accession>A0A1R0H1C8</accession>
<dbReference type="InterPro" id="IPR004886">
    <property type="entry name" value="Glucanosyltransferase"/>
</dbReference>
<dbReference type="GO" id="GO:0005886">
    <property type="term" value="C:plasma membrane"/>
    <property type="evidence" value="ECO:0007669"/>
    <property type="project" value="UniProtKB-SubCell"/>
</dbReference>
<evidence type="ECO:0000313" key="13">
    <source>
        <dbReference type="EMBL" id="OLY82938.1"/>
    </source>
</evidence>
<keyword evidence="10" id="KW-0808">Transferase</keyword>
<evidence type="ECO:0000256" key="11">
    <source>
        <dbReference type="SAM" id="MobiDB-lite"/>
    </source>
</evidence>
<keyword evidence="14" id="KW-1185">Reference proteome</keyword>
<reference evidence="13 14" key="1">
    <citation type="journal article" date="2016" name="Mol. Biol. Evol.">
        <title>Genome-Wide Survey of Gut Fungi (Harpellales) Reveals the First Horizontally Transferred Ubiquitin Gene from a Mosquito Host.</title>
        <authorList>
            <person name="Wang Y."/>
            <person name="White M.M."/>
            <person name="Kvist S."/>
            <person name="Moncalvo J.M."/>
        </authorList>
    </citation>
    <scope>NUCLEOTIDE SEQUENCE [LARGE SCALE GENOMIC DNA]</scope>
    <source>
        <strain evidence="13 14">ALG-7-W6</strain>
    </source>
</reference>
<evidence type="ECO:0000256" key="7">
    <source>
        <dbReference type="ARBA" id="ARBA00023157"/>
    </source>
</evidence>
<evidence type="ECO:0000256" key="3">
    <source>
        <dbReference type="ARBA" id="ARBA00007528"/>
    </source>
</evidence>
<dbReference type="EC" id="2.4.1.-" evidence="10"/>
<feature type="signal peptide" evidence="10">
    <location>
        <begin position="1"/>
        <end position="17"/>
    </location>
</feature>
<dbReference type="Pfam" id="PF07983">
    <property type="entry name" value="X8"/>
    <property type="match status" value="1"/>
</dbReference>
<dbReference type="InterPro" id="IPR017853">
    <property type="entry name" value="GH"/>
</dbReference>
<comment type="subcellular location">
    <subcellularLocation>
        <location evidence="1">Cell envelope</location>
    </subcellularLocation>
    <subcellularLocation>
        <location evidence="10">Cell membrane</location>
        <topology evidence="10">Lipid-anchor</topology>
        <topology evidence="10">GPI-anchor</topology>
    </subcellularLocation>
    <subcellularLocation>
        <location evidence="2">Membrane</location>
        <topology evidence="2">Lipid-anchor</topology>
        <topology evidence="2">GPI-anchor</topology>
    </subcellularLocation>
</comment>
<evidence type="ECO:0000256" key="9">
    <source>
        <dbReference type="ARBA" id="ARBA00023288"/>
    </source>
</evidence>
<dbReference type="Pfam" id="PF03198">
    <property type="entry name" value="Glyco_hydro_72"/>
    <property type="match status" value="1"/>
</dbReference>
<dbReference type="EMBL" id="LSSL01001163">
    <property type="protein sequence ID" value="OLY82938.1"/>
    <property type="molecule type" value="Genomic_DNA"/>
</dbReference>
<feature type="domain" description="X8" evidence="12">
    <location>
        <begin position="379"/>
        <end position="466"/>
    </location>
</feature>
<dbReference type="Proteomes" id="UP000187455">
    <property type="component" value="Unassembled WGS sequence"/>
</dbReference>
<dbReference type="Gene3D" id="3.20.20.80">
    <property type="entry name" value="Glycosidases"/>
    <property type="match status" value="1"/>
</dbReference>
<evidence type="ECO:0000256" key="2">
    <source>
        <dbReference type="ARBA" id="ARBA00004589"/>
    </source>
</evidence>
<protein>
    <recommendedName>
        <fullName evidence="10">1,3-beta-glucanosyltransferase</fullName>
        <ecNumber evidence="10">2.4.1.-</ecNumber>
    </recommendedName>
</protein>
<dbReference type="SMART" id="SM00768">
    <property type="entry name" value="X8"/>
    <property type="match status" value="1"/>
</dbReference>
<feature type="compositionally biased region" description="Low complexity" evidence="11">
    <location>
        <begin position="478"/>
        <end position="565"/>
    </location>
</feature>
<evidence type="ECO:0000256" key="10">
    <source>
        <dbReference type="RuleBase" id="RU361209"/>
    </source>
</evidence>
<dbReference type="PANTHER" id="PTHR31468:SF2">
    <property type="entry name" value="1,3-BETA-GLUCANOSYLTRANSFERASE GAS1"/>
    <property type="match status" value="1"/>
</dbReference>
<evidence type="ECO:0000256" key="6">
    <source>
        <dbReference type="ARBA" id="ARBA00023136"/>
    </source>
</evidence>
<comment type="similarity">
    <text evidence="3 10">Belongs to the glycosyl hydrolase 72 family.</text>
</comment>
<dbReference type="SUPFAM" id="SSF51445">
    <property type="entry name" value="(Trans)glycosidases"/>
    <property type="match status" value="1"/>
</dbReference>
<dbReference type="PANTHER" id="PTHR31468">
    <property type="entry name" value="1,3-BETA-GLUCANOSYLTRANSFERASE GAS1"/>
    <property type="match status" value="1"/>
</dbReference>
<organism evidence="13 14">
    <name type="scientific">Smittium mucronatum</name>
    <dbReference type="NCBI Taxonomy" id="133383"/>
    <lineage>
        <taxon>Eukaryota</taxon>
        <taxon>Fungi</taxon>
        <taxon>Fungi incertae sedis</taxon>
        <taxon>Zoopagomycota</taxon>
        <taxon>Kickxellomycotina</taxon>
        <taxon>Harpellomycetes</taxon>
        <taxon>Harpellales</taxon>
        <taxon>Legeriomycetaceae</taxon>
        <taxon>Smittium</taxon>
    </lineage>
</organism>
<evidence type="ECO:0000256" key="8">
    <source>
        <dbReference type="ARBA" id="ARBA00023180"/>
    </source>
</evidence>
<dbReference type="GO" id="GO:0071970">
    <property type="term" value="P:fungal-type cell wall (1-&gt;3)-beta-D-glucan biosynthetic process"/>
    <property type="evidence" value="ECO:0007669"/>
    <property type="project" value="TreeGrafter"/>
</dbReference>
<gene>
    <name evidence="13" type="ORF">AYI68_g2921</name>
</gene>
<proteinExistence type="inferred from homology"/>
<dbReference type="STRING" id="133383.A0A1R0H1C8"/>
<dbReference type="OrthoDB" id="421038at2759"/>
<keyword evidence="7" id="KW-1015">Disulfide bond</keyword>